<dbReference type="OrthoDB" id="10484972at2759"/>
<dbReference type="SUPFAM" id="SSF49879">
    <property type="entry name" value="SMAD/FHA domain"/>
    <property type="match status" value="1"/>
</dbReference>
<dbReference type="GeneID" id="17040117"/>
<protein>
    <recommendedName>
        <fullName evidence="4">FHA domain-containing protein</fullName>
    </recommendedName>
</protein>
<comment type="caution">
    <text evidence="2">The sequence shown here is derived from an EMBL/GenBank/DDBJ whole genome shotgun (WGS) entry which is preliminary data.</text>
</comment>
<proteinExistence type="predicted"/>
<dbReference type="KEGG" id="csl:COCSUDRAFT_42516"/>
<dbReference type="EMBL" id="AGSI01000010">
    <property type="protein sequence ID" value="EIE22131.1"/>
    <property type="molecule type" value="Genomic_DNA"/>
</dbReference>
<organism evidence="2 3">
    <name type="scientific">Coccomyxa subellipsoidea (strain C-169)</name>
    <name type="common">Green microalga</name>
    <dbReference type="NCBI Taxonomy" id="574566"/>
    <lineage>
        <taxon>Eukaryota</taxon>
        <taxon>Viridiplantae</taxon>
        <taxon>Chlorophyta</taxon>
        <taxon>core chlorophytes</taxon>
        <taxon>Trebouxiophyceae</taxon>
        <taxon>Trebouxiophyceae incertae sedis</taxon>
        <taxon>Coccomyxaceae</taxon>
        <taxon>Coccomyxa</taxon>
        <taxon>Coccomyxa subellipsoidea</taxon>
    </lineage>
</organism>
<gene>
    <name evidence="2" type="ORF">COCSUDRAFT_42516</name>
</gene>
<dbReference type="Gene3D" id="2.60.200.20">
    <property type="match status" value="1"/>
</dbReference>
<name>I0YUR2_COCSC</name>
<reference evidence="2 3" key="1">
    <citation type="journal article" date="2012" name="Genome Biol.">
        <title>The genome of the polar eukaryotic microalga coccomyxa subellipsoidea reveals traits of cold adaptation.</title>
        <authorList>
            <person name="Blanc G."/>
            <person name="Agarkova I."/>
            <person name="Grimwood J."/>
            <person name="Kuo A."/>
            <person name="Brueggeman A."/>
            <person name="Dunigan D."/>
            <person name="Gurnon J."/>
            <person name="Ladunga I."/>
            <person name="Lindquist E."/>
            <person name="Lucas S."/>
            <person name="Pangilinan J."/>
            <person name="Proschold T."/>
            <person name="Salamov A."/>
            <person name="Schmutz J."/>
            <person name="Weeks D."/>
            <person name="Yamada T."/>
            <person name="Claverie J.M."/>
            <person name="Grigoriev I."/>
            <person name="Van Etten J."/>
            <person name="Lomsadze A."/>
            <person name="Borodovsky M."/>
        </authorList>
    </citation>
    <scope>NUCLEOTIDE SEQUENCE [LARGE SCALE GENOMIC DNA]</scope>
    <source>
        <strain evidence="2 3">C-169</strain>
    </source>
</reference>
<evidence type="ECO:0000313" key="3">
    <source>
        <dbReference type="Proteomes" id="UP000007264"/>
    </source>
</evidence>
<dbReference type="InterPro" id="IPR008984">
    <property type="entry name" value="SMAD_FHA_dom_sf"/>
</dbReference>
<feature type="region of interest" description="Disordered" evidence="1">
    <location>
        <begin position="278"/>
        <end position="300"/>
    </location>
</feature>
<feature type="compositionally biased region" description="Low complexity" evidence="1">
    <location>
        <begin position="459"/>
        <end position="475"/>
    </location>
</feature>
<dbReference type="STRING" id="574566.I0YUR2"/>
<keyword evidence="3" id="KW-1185">Reference proteome</keyword>
<evidence type="ECO:0008006" key="4">
    <source>
        <dbReference type="Google" id="ProtNLM"/>
    </source>
</evidence>
<accession>I0YUR2</accession>
<feature type="compositionally biased region" description="Pro residues" evidence="1">
    <location>
        <begin position="191"/>
        <end position="208"/>
    </location>
</feature>
<feature type="region of interest" description="Disordered" evidence="1">
    <location>
        <begin position="35"/>
        <end position="61"/>
    </location>
</feature>
<dbReference type="AlphaFoldDB" id="I0YUR2"/>
<evidence type="ECO:0000313" key="2">
    <source>
        <dbReference type="EMBL" id="EIE22131.1"/>
    </source>
</evidence>
<feature type="region of interest" description="Disordered" evidence="1">
    <location>
        <begin position="176"/>
        <end position="226"/>
    </location>
</feature>
<sequence>MDTTQALDWGPEDIADDEQEEAIQVGSLRMSYPEGQSELHPLHTGQNIVGRRGSQPQKDDERLERWRGEYSRNGTVSDVEKGGELCFVKDMNSKNKTFLERGSSLLRLQSGDRYSINNGDTLRFGNVSCQMDVDQAAAALNAQAYMSIGDAMEEEGGEGAAAAEAGAAAAVGEEAAGSRGVAAEQVRRPSRPLPPHAAPRPPSIPPAPTTAHHRSPPDLHRQSPTQAWTAFQDSAAAAPQRSHSALIPPVSALSEGIPRPARSANKGLSIDSVSPFSAFAGGDAPGDDPSQNWPQPRPGLAALTPSPFGAAAARQPSMQRAGSIQKVGSLHDWAAFRRSSAERLPSLQDWIMPNLGSSPVSQRCSLPFDAPIPEAFVPTDAALGSSLFCSEALPQPKLALSRPKGIPPSRHPLHRANLMPNNESSADELSVPGTSPGPAWQLRAPRSPARGESGRPQHAARSPPAGAGRAASASPKRVRSSEESEGIFVGSFDDEAQPQKSPRLCRQLPVARAGSPSRGEADAGPGFADFHAVMDSLWGNKGVQPESTPVG</sequence>
<evidence type="ECO:0000256" key="1">
    <source>
        <dbReference type="SAM" id="MobiDB-lite"/>
    </source>
</evidence>
<dbReference type="RefSeq" id="XP_005646675.1">
    <property type="nucleotide sequence ID" value="XM_005646618.1"/>
</dbReference>
<feature type="region of interest" description="Disordered" evidence="1">
    <location>
        <begin position="399"/>
        <end position="527"/>
    </location>
</feature>
<dbReference type="Proteomes" id="UP000007264">
    <property type="component" value="Unassembled WGS sequence"/>
</dbReference>